<dbReference type="Pfam" id="PF16732">
    <property type="entry name" value="ComP_DUS"/>
    <property type="match status" value="1"/>
</dbReference>
<keyword evidence="3" id="KW-1185">Reference proteome</keyword>
<feature type="transmembrane region" description="Helical" evidence="1">
    <location>
        <begin position="6"/>
        <end position="27"/>
    </location>
</feature>
<dbReference type="NCBIfam" id="TIGR02532">
    <property type="entry name" value="IV_pilin_GFxxxE"/>
    <property type="match status" value="1"/>
</dbReference>
<name>A0A845BR53_9NEIS</name>
<dbReference type="Gene3D" id="3.30.700.10">
    <property type="entry name" value="Glycoprotein, Type 4 Pilin"/>
    <property type="match status" value="1"/>
</dbReference>
<dbReference type="InterPro" id="IPR012902">
    <property type="entry name" value="N_methyl_site"/>
</dbReference>
<protein>
    <submittedName>
        <fullName evidence="2">Prepilin-type N-terminal cleavage/methylation domain-containing protein</fullName>
    </submittedName>
</protein>
<dbReference type="AlphaFoldDB" id="A0A845BR53"/>
<keyword evidence="1" id="KW-0472">Membrane</keyword>
<organism evidence="2 3">
    <name type="scientific">Craterilacuibacter sinensis</name>
    <dbReference type="NCBI Taxonomy" id="2686017"/>
    <lineage>
        <taxon>Bacteria</taxon>
        <taxon>Pseudomonadati</taxon>
        <taxon>Pseudomonadota</taxon>
        <taxon>Betaproteobacteria</taxon>
        <taxon>Neisseriales</taxon>
        <taxon>Neisseriaceae</taxon>
        <taxon>Craterilacuibacter</taxon>
    </lineage>
</organism>
<dbReference type="GO" id="GO:0043683">
    <property type="term" value="P:type IV pilus assembly"/>
    <property type="evidence" value="ECO:0007669"/>
    <property type="project" value="InterPro"/>
</dbReference>
<dbReference type="InterPro" id="IPR031982">
    <property type="entry name" value="PilE-like"/>
</dbReference>
<comment type="caution">
    <text evidence="2">The sequence shown here is derived from an EMBL/GenBank/DDBJ whole genome shotgun (WGS) entry which is preliminary data.</text>
</comment>
<dbReference type="SUPFAM" id="SSF54523">
    <property type="entry name" value="Pili subunits"/>
    <property type="match status" value="1"/>
</dbReference>
<proteinExistence type="predicted"/>
<dbReference type="InterPro" id="IPR045584">
    <property type="entry name" value="Pilin-like"/>
</dbReference>
<dbReference type="Proteomes" id="UP000467214">
    <property type="component" value="Unassembled WGS sequence"/>
</dbReference>
<evidence type="ECO:0000313" key="3">
    <source>
        <dbReference type="Proteomes" id="UP000467214"/>
    </source>
</evidence>
<gene>
    <name evidence="2" type="ORF">GQF02_12090</name>
</gene>
<sequence length="147" mass="15631">MKINKGFTLIEMMITVAIIGILTAIAMPSYREYVLRSHRTEATAKISEIQLAQERFFTVNNRYADSLVDLAIANASGASARTENGYYLIQITALNASTPIASGGGYSLTAAPQAAGGQSYDRCGTLSLNSLGVKGQASGISISECWK</sequence>
<keyword evidence="1" id="KW-1133">Transmembrane helix</keyword>
<evidence type="ECO:0000313" key="2">
    <source>
        <dbReference type="EMBL" id="MXR37714.1"/>
    </source>
</evidence>
<dbReference type="EMBL" id="WSSB01000011">
    <property type="protein sequence ID" value="MXR37714.1"/>
    <property type="molecule type" value="Genomic_DNA"/>
</dbReference>
<evidence type="ECO:0000256" key="1">
    <source>
        <dbReference type="SAM" id="Phobius"/>
    </source>
</evidence>
<dbReference type="PROSITE" id="PS00409">
    <property type="entry name" value="PROKAR_NTER_METHYL"/>
    <property type="match status" value="1"/>
</dbReference>
<dbReference type="Pfam" id="PF07963">
    <property type="entry name" value="N_methyl"/>
    <property type="match status" value="1"/>
</dbReference>
<dbReference type="RefSeq" id="WP_160797472.1">
    <property type="nucleotide sequence ID" value="NZ_WSSB01000011.1"/>
</dbReference>
<accession>A0A845BR53</accession>
<reference evidence="2 3" key="1">
    <citation type="submission" date="2019-12" db="EMBL/GenBank/DDBJ databases">
        <title>Neisseriaceae gen. nov. sp. Genome sequencing and assembly.</title>
        <authorList>
            <person name="Liu Z."/>
            <person name="Li A."/>
        </authorList>
    </citation>
    <scope>NUCLEOTIDE SEQUENCE [LARGE SCALE GENOMIC DNA]</scope>
    <source>
        <strain evidence="2 3">B2N2-7</strain>
    </source>
</reference>
<keyword evidence="1" id="KW-0812">Transmembrane</keyword>